<name>A0ACC6QDI8_9ACTN</name>
<dbReference type="EMBL" id="JBBKAI010000002">
    <property type="protein sequence ID" value="MEJ8656545.1"/>
    <property type="molecule type" value="Genomic_DNA"/>
</dbReference>
<proteinExistence type="predicted"/>
<dbReference type="Proteomes" id="UP001375539">
    <property type="component" value="Unassembled WGS sequence"/>
</dbReference>
<accession>A0ACC6QDI8</accession>
<evidence type="ECO:0000313" key="2">
    <source>
        <dbReference type="Proteomes" id="UP001375539"/>
    </source>
</evidence>
<sequence>MTTGAPPPHLRCTLLRAVVAAAALAVGAAGCADHDAGTAPRPAPSPRTTSPQQLCTTLVTRWAQQLLADGGSGYGDYQSMGLSNGQYEILRAVLDAARTEEQRNGPASARQLIDHQTARRCTERYREGVPTGGPWQ</sequence>
<comment type="caution">
    <text evidence="1">The sequence shown here is derived from an EMBL/GenBank/DDBJ whole genome shotgun (WGS) entry which is preliminary data.</text>
</comment>
<organism evidence="1 2">
    <name type="scientific">Streptomyces pratisoli</name>
    <dbReference type="NCBI Taxonomy" id="3139917"/>
    <lineage>
        <taxon>Bacteria</taxon>
        <taxon>Bacillati</taxon>
        <taxon>Actinomycetota</taxon>
        <taxon>Actinomycetes</taxon>
        <taxon>Kitasatosporales</taxon>
        <taxon>Streptomycetaceae</taxon>
        <taxon>Streptomyces</taxon>
    </lineage>
</organism>
<gene>
    <name evidence="1" type="ORF">WKI58_08395</name>
</gene>
<evidence type="ECO:0000313" key="1">
    <source>
        <dbReference type="EMBL" id="MEJ8656545.1"/>
    </source>
</evidence>
<reference evidence="1" key="1">
    <citation type="submission" date="2024-03" db="EMBL/GenBank/DDBJ databases">
        <title>Novel Streptomyces species of biotechnological and ecological value are a feature of Machair soil.</title>
        <authorList>
            <person name="Prole J.R."/>
            <person name="Goodfellow M."/>
            <person name="Allenby N."/>
            <person name="Ward A.C."/>
        </authorList>
    </citation>
    <scope>NUCLEOTIDE SEQUENCE</scope>
    <source>
        <strain evidence="1">MS1.AVA.4</strain>
    </source>
</reference>
<protein>
    <submittedName>
        <fullName evidence="1">Uncharacterized protein</fullName>
    </submittedName>
</protein>
<keyword evidence="2" id="KW-1185">Reference proteome</keyword>